<feature type="repeat" description="ANK" evidence="1">
    <location>
        <begin position="486"/>
        <end position="518"/>
    </location>
</feature>
<feature type="repeat" description="ANK" evidence="1">
    <location>
        <begin position="317"/>
        <end position="349"/>
    </location>
</feature>
<evidence type="ECO:0000313" key="2">
    <source>
        <dbReference type="EMBL" id="APA10361.1"/>
    </source>
</evidence>
<gene>
    <name evidence="2" type="ORF">sscle_06g051310</name>
</gene>
<dbReference type="Gene3D" id="1.25.40.20">
    <property type="entry name" value="Ankyrin repeat-containing domain"/>
    <property type="match status" value="4"/>
</dbReference>
<accession>A0A1D9Q602</accession>
<protein>
    <submittedName>
        <fullName evidence="2">Uncharacterized protein</fullName>
    </submittedName>
</protein>
<dbReference type="VEuPathDB" id="FungiDB:sscle_06g051310"/>
<dbReference type="InterPro" id="IPR036770">
    <property type="entry name" value="Ankyrin_rpt-contain_sf"/>
</dbReference>
<feature type="repeat" description="ANK" evidence="1">
    <location>
        <begin position="383"/>
        <end position="415"/>
    </location>
</feature>
<dbReference type="EMBL" id="CP017819">
    <property type="protein sequence ID" value="APA10361.1"/>
    <property type="molecule type" value="Genomic_DNA"/>
</dbReference>
<name>A0A1D9Q602_SCLS1</name>
<feature type="repeat" description="ANK" evidence="1">
    <location>
        <begin position="350"/>
        <end position="382"/>
    </location>
</feature>
<sequence>MSNKGLSMKIIESRISECPKELDGLYEDLLKKIENSELRETTILFQWICFTSRPLSLDELRTAMIVHLSGPKSSLNEYEDESNPYCIPNDRKMKKRMIYLSKGLIDIANSDLAKDKPVIGFHYDTIKSFILIKGLKYLYSRLAELQGLNYLVQDLAKKTHLQLANTCLDYLSIRKIGTMFSEKQIKSLSQFFFLDYTIENWFTHAIKAEKDEHGEEINWPSQDVLDIWVRTFQVQDRDAKDYPKEGISLLYIAAEYGLPRLAESICRSDKQQVATSTKIGPKRQKITEKEKGFRKTNDCRVDITEEQSTVINRKDKEGNIPLHLAALKGHLEIVKILKRRGAEIHTTNAKHCTAFLLAAAHGHIEVVKFLYEHGADLHTPDNNNWNPLISASYNGHIEVAKFLYGNGADADIHTANNNGRTPLYAASCNGHIEVAKFLYGNGADADIHTANNNGRTPLYAASCNGQIEVVKFLYENGADLHTTDNDGWTPLISASYKGHIEVVKFLYEHEADIHTANNNGWTPLHTASYKGHIEVVKFLSGISEVYALDTDNNGRTAFFFAAMRGHNELLRLLYTKYPSSLHIKDNYNATPLFAASRNGRVEIVKFLLNADHTYINSKDCFGRTWICWAKRSRNSQLVDLIYQHADTVGLQIEEDNASAKHALVLYDSTSAWCHVCTLSILNGSDYYKCGICDSGNFCICLECFKFGVKCQSASHTYELSNSKGSVGV</sequence>
<dbReference type="PANTHER" id="PTHR24184">
    <property type="entry name" value="SI:CH211-189E2.2"/>
    <property type="match status" value="1"/>
</dbReference>
<dbReference type="PROSITE" id="PS50297">
    <property type="entry name" value="ANK_REP_REGION"/>
    <property type="match status" value="7"/>
</dbReference>
<dbReference type="PRINTS" id="PR01415">
    <property type="entry name" value="ANKYRIN"/>
</dbReference>
<dbReference type="PROSITE" id="PS50088">
    <property type="entry name" value="ANK_REPEAT"/>
    <property type="match status" value="7"/>
</dbReference>
<proteinExistence type="predicted"/>
<feature type="repeat" description="ANK" evidence="1">
    <location>
        <begin position="453"/>
        <end position="485"/>
    </location>
</feature>
<evidence type="ECO:0000256" key="1">
    <source>
        <dbReference type="PROSITE-ProRule" id="PRU00023"/>
    </source>
</evidence>
<dbReference type="SUPFAM" id="SSF48403">
    <property type="entry name" value="Ankyrin repeat"/>
    <property type="match status" value="1"/>
</dbReference>
<dbReference type="Proteomes" id="UP000177798">
    <property type="component" value="Chromosome 6"/>
</dbReference>
<evidence type="ECO:0000313" key="3">
    <source>
        <dbReference type="Proteomes" id="UP000177798"/>
    </source>
</evidence>
<feature type="repeat" description="ANK" evidence="1">
    <location>
        <begin position="418"/>
        <end position="450"/>
    </location>
</feature>
<dbReference type="InterPro" id="IPR002110">
    <property type="entry name" value="Ankyrin_rpt"/>
</dbReference>
<reference evidence="3" key="1">
    <citation type="journal article" date="2017" name="Genome Biol. Evol.">
        <title>The complete genome sequence of the phytopathogenic fungus Sclerotinia sclerotiorum reveals insights into the genome architecture of broad host range pathogens.</title>
        <authorList>
            <person name="Derbyshire M."/>
            <person name="Denton-Giles M."/>
            <person name="Hegedus D."/>
            <person name="Seifbarghy S."/>
            <person name="Rollins J."/>
            <person name="van Kan J."/>
            <person name="Seidl M.F."/>
            <person name="Faino L."/>
            <person name="Mbengue M."/>
            <person name="Navaud O."/>
            <person name="Raffaele S."/>
            <person name="Hammond-Kosack K."/>
            <person name="Heard S."/>
            <person name="Oliver R."/>
        </authorList>
    </citation>
    <scope>NUCLEOTIDE SEQUENCE [LARGE SCALE GENOMIC DNA]</scope>
    <source>
        <strain evidence="3">ATCC 18683 / 1980 / Ss-1</strain>
    </source>
</reference>
<dbReference type="AlphaFoldDB" id="A0A1D9Q602"/>
<dbReference type="Pfam" id="PF12796">
    <property type="entry name" value="Ank_2"/>
    <property type="match status" value="3"/>
</dbReference>
<keyword evidence="1" id="KW-0040">ANK repeat</keyword>
<dbReference type="PANTHER" id="PTHR24184:SF11">
    <property type="entry name" value="ANKYRIN REPEAT AND SOCS BOX CONTAINING 3"/>
    <property type="match status" value="1"/>
</dbReference>
<dbReference type="OrthoDB" id="20872at2759"/>
<organism evidence="2 3">
    <name type="scientific">Sclerotinia sclerotiorum (strain ATCC 18683 / 1980 / Ss-1)</name>
    <name type="common">White mold</name>
    <name type="synonym">Whetzelinia sclerotiorum</name>
    <dbReference type="NCBI Taxonomy" id="665079"/>
    <lineage>
        <taxon>Eukaryota</taxon>
        <taxon>Fungi</taxon>
        <taxon>Dikarya</taxon>
        <taxon>Ascomycota</taxon>
        <taxon>Pezizomycotina</taxon>
        <taxon>Leotiomycetes</taxon>
        <taxon>Helotiales</taxon>
        <taxon>Sclerotiniaceae</taxon>
        <taxon>Sclerotinia</taxon>
    </lineage>
</organism>
<dbReference type="SMART" id="SM00248">
    <property type="entry name" value="ANK"/>
    <property type="match status" value="10"/>
</dbReference>
<feature type="repeat" description="ANK" evidence="1">
    <location>
        <begin position="519"/>
        <end position="539"/>
    </location>
</feature>
<dbReference type="Pfam" id="PF13637">
    <property type="entry name" value="Ank_4"/>
    <property type="match status" value="1"/>
</dbReference>